<accession>A0A1A8YFZ5</accession>
<organism evidence="2 3">
    <name type="scientific">Plasmodium ovale wallikeri</name>
    <dbReference type="NCBI Taxonomy" id="864142"/>
    <lineage>
        <taxon>Eukaryota</taxon>
        <taxon>Sar</taxon>
        <taxon>Alveolata</taxon>
        <taxon>Apicomplexa</taxon>
        <taxon>Aconoidasida</taxon>
        <taxon>Haemosporida</taxon>
        <taxon>Plasmodiidae</taxon>
        <taxon>Plasmodium</taxon>
        <taxon>Plasmodium (Plasmodium)</taxon>
    </lineage>
</organism>
<proteinExistence type="predicted"/>
<gene>
    <name evidence="2" type="ORF">POVWA1_001110</name>
</gene>
<dbReference type="EMBL" id="FLRD01000001">
    <property type="protein sequence ID" value="SBT30448.1"/>
    <property type="molecule type" value="Genomic_DNA"/>
</dbReference>
<dbReference type="Proteomes" id="UP000078555">
    <property type="component" value="Unassembled WGS sequence"/>
</dbReference>
<evidence type="ECO:0000256" key="1">
    <source>
        <dbReference type="SAM" id="MobiDB-lite"/>
    </source>
</evidence>
<feature type="compositionally biased region" description="Low complexity" evidence="1">
    <location>
        <begin position="131"/>
        <end position="140"/>
    </location>
</feature>
<evidence type="ECO:0000313" key="3">
    <source>
        <dbReference type="Proteomes" id="UP000078555"/>
    </source>
</evidence>
<name>A0A1A8YFZ5_PLAOA</name>
<sequence>MVKWGGGGFPKCKPVFAFAYMRRHLLPILQVSLLLLINLHQGISKKIRAHTEGILPSPQLLRVIHSQTRCSPPPLYAISFSEICPTMSAERKEDLQYHETMNDVEGEDIENMDTLKLNLGSRNGDSESKSKLGVSDVGSGSGSDTGIAAGIATSAAVSVASSAAASVEADKDKDSNEEKKEFKNYANDNSKKILQSHVDQYFKKLDEYKSNPKCKIDPKIHLEKTEEVENYVIKEKICISTYYQYIDVYENAINVDEDIEKEEVEFVEIPKYVTKYKPKVVTNYIEKTIEVPSGEEIKQPKYNRVNIPYVIPNVIENEIFVVLKKIIQPEIVVTNEVIEIEVEKYVPRLVPVNVYVPRYFGISAKVKEEVENSVKHVDLTQEQIDYLMKELNPHLGELKVFNERQIRRMDECIKESQLQAQNHNFEPPKPELITYDENGQCETYDYGEFHRFEESCAKQLMTQKRARKLCPPVPYTQQISERLFHSRGKSSYEQKITCIGVLSFLNSWRSESVRTSPRMCLPTIALVRMCT</sequence>
<keyword evidence="3" id="KW-1185">Reference proteome</keyword>
<reference evidence="3" key="1">
    <citation type="submission" date="2016-05" db="EMBL/GenBank/DDBJ databases">
        <authorList>
            <person name="Naeem Raeece"/>
        </authorList>
    </citation>
    <scope>NUCLEOTIDE SEQUENCE [LARGE SCALE GENOMIC DNA]</scope>
</reference>
<feature type="region of interest" description="Disordered" evidence="1">
    <location>
        <begin position="117"/>
        <end position="140"/>
    </location>
</feature>
<evidence type="ECO:0000313" key="2">
    <source>
        <dbReference type="EMBL" id="SBT30448.1"/>
    </source>
</evidence>
<protein>
    <submittedName>
        <fullName evidence="2">Uncharacterized protein</fullName>
    </submittedName>
</protein>
<dbReference type="AlphaFoldDB" id="A0A1A8YFZ5"/>